<organism evidence="1 2">
    <name type="scientific">Xanthomonas chitinilytica</name>
    <dbReference type="NCBI Taxonomy" id="2989819"/>
    <lineage>
        <taxon>Bacteria</taxon>
        <taxon>Pseudomonadati</taxon>
        <taxon>Pseudomonadota</taxon>
        <taxon>Gammaproteobacteria</taxon>
        <taxon>Lysobacterales</taxon>
        <taxon>Lysobacteraceae</taxon>
        <taxon>Xanthomonas</taxon>
    </lineage>
</organism>
<dbReference type="Proteomes" id="UP001209922">
    <property type="component" value="Unassembled WGS sequence"/>
</dbReference>
<dbReference type="EMBL" id="JAPCHY010000011">
    <property type="protein sequence ID" value="MCW4473383.1"/>
    <property type="molecule type" value="Genomic_DNA"/>
</dbReference>
<reference evidence="1 2" key="1">
    <citation type="submission" date="2022-10" db="EMBL/GenBank/DDBJ databases">
        <title>Xanthomonas sp. H13-6.</title>
        <authorList>
            <person name="Liu X."/>
            <person name="Deng Z."/>
            <person name="Jiang Y."/>
            <person name="Yu T."/>
            <person name="Ai J."/>
        </authorList>
    </citation>
    <scope>NUCLEOTIDE SEQUENCE [LARGE SCALE GENOMIC DNA]</scope>
    <source>
        <strain evidence="1 2">H13-6</strain>
    </source>
</reference>
<protein>
    <submittedName>
        <fullName evidence="1">Uncharacterized protein</fullName>
    </submittedName>
</protein>
<comment type="caution">
    <text evidence="1">The sequence shown here is derived from an EMBL/GenBank/DDBJ whole genome shotgun (WGS) entry which is preliminary data.</text>
</comment>
<sequence>MSNGPSLELLLRRLVDTPADFLDPPRRGRAGTLHVAAVVADVLALRGCRPPRTLLATLSGELPGVPENQLALAAVVAWLLADESAWRACRTAATELPALFSEAVPALADEAKAARYVFEPDRREELARTVVARLGLVPAGETPEQAADRLASLSGVERRRLLDASRAAEARARAIREALARKAAQESADKWTRE</sequence>
<evidence type="ECO:0000313" key="1">
    <source>
        <dbReference type="EMBL" id="MCW4473383.1"/>
    </source>
</evidence>
<proteinExistence type="predicted"/>
<gene>
    <name evidence="1" type="ORF">OK345_12800</name>
</gene>
<keyword evidence="2" id="KW-1185">Reference proteome</keyword>
<name>A0ABT3JY54_9XANT</name>
<evidence type="ECO:0000313" key="2">
    <source>
        <dbReference type="Proteomes" id="UP001209922"/>
    </source>
</evidence>
<dbReference type="RefSeq" id="WP_265128373.1">
    <property type="nucleotide sequence ID" value="NZ_JAPCHY010000011.1"/>
</dbReference>
<accession>A0ABT3JY54</accession>